<dbReference type="PATRIC" id="fig|1263870.3.peg.1718"/>
<feature type="transmembrane region" description="Helical" evidence="5">
    <location>
        <begin position="328"/>
        <end position="352"/>
    </location>
</feature>
<feature type="domain" description="O-antigen ligase-related" evidence="6">
    <location>
        <begin position="208"/>
        <end position="345"/>
    </location>
</feature>
<gene>
    <name evidence="7" type="ORF">RSSM_01607</name>
</gene>
<dbReference type="InterPro" id="IPR051533">
    <property type="entry name" value="WaaL-like"/>
</dbReference>
<dbReference type="Proteomes" id="UP000011885">
    <property type="component" value="Unassembled WGS sequence"/>
</dbReference>
<evidence type="ECO:0000256" key="5">
    <source>
        <dbReference type="SAM" id="Phobius"/>
    </source>
</evidence>
<dbReference type="PANTHER" id="PTHR37422:SF13">
    <property type="entry name" value="LIPOPOLYSACCHARIDE BIOSYNTHESIS PROTEIN PA4999-RELATED"/>
    <property type="match status" value="1"/>
</dbReference>
<evidence type="ECO:0000256" key="1">
    <source>
        <dbReference type="ARBA" id="ARBA00004141"/>
    </source>
</evidence>
<evidence type="ECO:0000313" key="8">
    <source>
        <dbReference type="Proteomes" id="UP000011885"/>
    </source>
</evidence>
<evidence type="ECO:0000313" key="7">
    <source>
        <dbReference type="EMBL" id="EMI56926.1"/>
    </source>
</evidence>
<dbReference type="Pfam" id="PF04932">
    <property type="entry name" value="Wzy_C"/>
    <property type="match status" value="1"/>
</dbReference>
<dbReference type="EMBL" id="ANOH01000117">
    <property type="protein sequence ID" value="EMI56926.1"/>
    <property type="molecule type" value="Genomic_DNA"/>
</dbReference>
<accession>M5UGF9</accession>
<sequence>MLGALLTIALVVIGCGVALTRPWWGIVAFYFFTFLIPEWNWRWAMPSYFPYQTMITVCTLIGLGLGGFPGFKLRISLMSPMFGMIAFIALAFMSSLSTIGPDLTAFYMRYLWKIILMACLAMGLIDTPKKMLVLLMAICVAQGYNSLQINVQYFQDGFSAYSRNGWAFGMRGDNNIYSSATIPMLSGSLALGLLLQRTWQRVLFLSIAVLATHQIMLLESRGAMLGAIAAFGVLVLMVRKTTYINTVFACGLIVGALLAGPPVVKEFASAFESRDNLDGSAASRFVVWKAGLEITRDYPLLGVGPWCGSMLVPSYADLPNSRKELHNIFLEISTGCGLLAAFAYFGSFWLAWYRSLRTRPLLYRFSTVPDDQSALEIVRLSVIAGLAGYFVASMFSAAALSESSYVFLALGSCMSTYVRQFSNSCEKQDEPNVDSLAQEDAVVFPAMSISN</sequence>
<keyword evidence="4 5" id="KW-0472">Membrane</keyword>
<feature type="transmembrane region" description="Helical" evidence="5">
    <location>
        <begin position="132"/>
        <end position="155"/>
    </location>
</feature>
<proteinExistence type="predicted"/>
<evidence type="ECO:0000259" key="6">
    <source>
        <dbReference type="Pfam" id="PF04932"/>
    </source>
</evidence>
<organism evidence="7 8">
    <name type="scientific">Rhodopirellula sallentina SM41</name>
    <dbReference type="NCBI Taxonomy" id="1263870"/>
    <lineage>
        <taxon>Bacteria</taxon>
        <taxon>Pseudomonadati</taxon>
        <taxon>Planctomycetota</taxon>
        <taxon>Planctomycetia</taxon>
        <taxon>Pirellulales</taxon>
        <taxon>Pirellulaceae</taxon>
        <taxon>Rhodopirellula</taxon>
    </lineage>
</organism>
<feature type="transmembrane region" description="Helical" evidence="5">
    <location>
        <begin position="202"/>
        <end position="217"/>
    </location>
</feature>
<keyword evidence="8" id="KW-1185">Reference proteome</keyword>
<name>M5UGF9_9BACT</name>
<feature type="transmembrane region" description="Helical" evidence="5">
    <location>
        <begin position="223"/>
        <end position="239"/>
    </location>
</feature>
<keyword evidence="3 5" id="KW-1133">Transmembrane helix</keyword>
<feature type="transmembrane region" description="Helical" evidence="5">
    <location>
        <begin position="377"/>
        <end position="400"/>
    </location>
</feature>
<dbReference type="PANTHER" id="PTHR37422">
    <property type="entry name" value="TEICHURONIC ACID BIOSYNTHESIS PROTEIN TUAE"/>
    <property type="match status" value="1"/>
</dbReference>
<dbReference type="AlphaFoldDB" id="M5UGF9"/>
<feature type="transmembrane region" description="Helical" evidence="5">
    <location>
        <begin position="48"/>
        <end position="68"/>
    </location>
</feature>
<reference evidence="7 8" key="1">
    <citation type="journal article" date="2013" name="Mar. Genomics">
        <title>Expression of sulfatases in Rhodopirellula baltica and the diversity of sulfatases in the genus Rhodopirellula.</title>
        <authorList>
            <person name="Wegner C.E."/>
            <person name="Richter-Heitmann T."/>
            <person name="Klindworth A."/>
            <person name="Klockow C."/>
            <person name="Richter M."/>
            <person name="Achstetter T."/>
            <person name="Glockner F.O."/>
            <person name="Harder J."/>
        </authorList>
    </citation>
    <scope>NUCLEOTIDE SEQUENCE [LARGE SCALE GENOMIC DNA]</scope>
    <source>
        <strain evidence="7 8">SM41</strain>
    </source>
</reference>
<feature type="transmembrane region" description="Helical" evidence="5">
    <location>
        <begin position="80"/>
        <end position="100"/>
    </location>
</feature>
<dbReference type="InterPro" id="IPR007016">
    <property type="entry name" value="O-antigen_ligase-rel_domated"/>
</dbReference>
<feature type="transmembrane region" description="Helical" evidence="5">
    <location>
        <begin position="246"/>
        <end position="264"/>
    </location>
</feature>
<evidence type="ECO:0000256" key="2">
    <source>
        <dbReference type="ARBA" id="ARBA00022692"/>
    </source>
</evidence>
<evidence type="ECO:0000256" key="4">
    <source>
        <dbReference type="ARBA" id="ARBA00023136"/>
    </source>
</evidence>
<evidence type="ECO:0000256" key="3">
    <source>
        <dbReference type="ARBA" id="ARBA00022989"/>
    </source>
</evidence>
<keyword evidence="2 5" id="KW-0812">Transmembrane</keyword>
<protein>
    <submittedName>
        <fullName evidence="7">Membrane protein of ExoQ family,involved in exopolysaccharide production</fullName>
    </submittedName>
</protein>
<feature type="transmembrane region" description="Helical" evidence="5">
    <location>
        <begin position="175"/>
        <end position="195"/>
    </location>
</feature>
<feature type="transmembrane region" description="Helical" evidence="5">
    <location>
        <begin position="106"/>
        <end position="125"/>
    </location>
</feature>
<dbReference type="GO" id="GO:0016020">
    <property type="term" value="C:membrane"/>
    <property type="evidence" value="ECO:0007669"/>
    <property type="project" value="UniProtKB-SubCell"/>
</dbReference>
<comment type="subcellular location">
    <subcellularLocation>
        <location evidence="1">Membrane</location>
        <topology evidence="1">Multi-pass membrane protein</topology>
    </subcellularLocation>
</comment>
<comment type="caution">
    <text evidence="7">The sequence shown here is derived from an EMBL/GenBank/DDBJ whole genome shotgun (WGS) entry which is preliminary data.</text>
</comment>